<dbReference type="RefSeq" id="WP_104763242.1">
    <property type="nucleotide sequence ID" value="NZ_FZPM01000017.1"/>
</dbReference>
<dbReference type="PANTHER" id="PTHR42782:SF4">
    <property type="entry name" value="DUF455 DOMAIN-CONTAINING PROTEIN"/>
    <property type="match status" value="1"/>
</dbReference>
<dbReference type="InterPro" id="IPR009078">
    <property type="entry name" value="Ferritin-like_SF"/>
</dbReference>
<dbReference type="PANTHER" id="PTHR42782">
    <property type="entry name" value="SI:CH73-314G15.3"/>
    <property type="match status" value="1"/>
</dbReference>
<dbReference type="InterPro" id="IPR011197">
    <property type="entry name" value="UCP012318"/>
</dbReference>
<reference evidence="1 2" key="1">
    <citation type="submission" date="2018-04" db="EMBL/GenBank/DDBJ databases">
        <title>Novel Campyloabacter and Helicobacter Species and Strains.</title>
        <authorList>
            <person name="Mannion A.J."/>
            <person name="Shen Z."/>
            <person name="Fox J.G."/>
        </authorList>
    </citation>
    <scope>NUCLEOTIDE SEQUENCE [LARGE SCALE GENOMIC DNA]</scope>
    <source>
        <strain evidence="1 2">MIT 97-5075</strain>
    </source>
</reference>
<dbReference type="InterPro" id="IPR007402">
    <property type="entry name" value="DUF455"/>
</dbReference>
<evidence type="ECO:0000313" key="1">
    <source>
        <dbReference type="EMBL" id="RDU73069.1"/>
    </source>
</evidence>
<proteinExistence type="predicted"/>
<gene>
    <name evidence="1" type="ORF">CQA66_02215</name>
</gene>
<keyword evidence="2" id="KW-1185">Reference proteome</keyword>
<dbReference type="AlphaFoldDB" id="A0A3D8J6F0"/>
<comment type="caution">
    <text evidence="1">The sequence shown here is derived from an EMBL/GenBank/DDBJ whole genome shotgun (WGS) entry which is preliminary data.</text>
</comment>
<dbReference type="EMBL" id="NXLW01000003">
    <property type="protein sequence ID" value="RDU73069.1"/>
    <property type="molecule type" value="Genomic_DNA"/>
</dbReference>
<dbReference type="Pfam" id="PF04305">
    <property type="entry name" value="DUF455"/>
    <property type="match status" value="1"/>
</dbReference>
<accession>A0A3D8J6F0</accession>
<dbReference type="CDD" id="cd00657">
    <property type="entry name" value="Ferritin_like"/>
    <property type="match status" value="1"/>
</dbReference>
<dbReference type="PIRSF" id="PIRSF012318">
    <property type="entry name" value="UCP012318"/>
    <property type="match status" value="1"/>
</dbReference>
<dbReference type="SUPFAM" id="SSF47240">
    <property type="entry name" value="Ferritin-like"/>
    <property type="match status" value="1"/>
</dbReference>
<dbReference type="Proteomes" id="UP000256424">
    <property type="component" value="Unassembled WGS sequence"/>
</dbReference>
<evidence type="ECO:0000313" key="2">
    <source>
        <dbReference type="Proteomes" id="UP000256424"/>
    </source>
</evidence>
<dbReference type="OrthoDB" id="9778629at2"/>
<protein>
    <submittedName>
        <fullName evidence="1">DUF455 domain-containing protein</fullName>
    </submittedName>
</protein>
<organism evidence="1 2">
    <name type="scientific">Helicobacter aurati</name>
    <dbReference type="NCBI Taxonomy" id="137778"/>
    <lineage>
        <taxon>Bacteria</taxon>
        <taxon>Pseudomonadati</taxon>
        <taxon>Campylobacterota</taxon>
        <taxon>Epsilonproteobacteria</taxon>
        <taxon>Campylobacterales</taxon>
        <taxon>Helicobacteraceae</taxon>
        <taxon>Helicobacter</taxon>
    </lineage>
</organism>
<name>A0A3D8J6F0_9HELI</name>
<sequence>MDFFARVFEALISNDIESKRAQIKEISINFDSMQFIHGGVIHTLSEPSYTTLCKITHPTRIKRPKKCESVKSVAKVLHSVAHIEYNAIDLGLDAAYRFRNMPKQYYKDFIELAYEEVTHFNMLESLLLELGFKYGDFFVHDNLFCAMQRTPTLIERMALVHKGLEALGLDSNPFVAQKIAETNLSLKEEILRVLEIILHDEIAHVAKGGKWLSYAQDKESDSRSLAQILESFSDFNLIGKIPNIIARQRAGYTQAEIESLQSLQR</sequence>